<reference evidence="3" key="1">
    <citation type="journal article" date="2019" name="Int. J. Syst. Evol. Microbiol.">
        <title>The Global Catalogue of Microorganisms (GCM) 10K type strain sequencing project: providing services to taxonomists for standard genome sequencing and annotation.</title>
        <authorList>
            <consortium name="The Broad Institute Genomics Platform"/>
            <consortium name="The Broad Institute Genome Sequencing Center for Infectious Disease"/>
            <person name="Wu L."/>
            <person name="Ma J."/>
        </authorList>
    </citation>
    <scope>NUCLEOTIDE SEQUENCE [LARGE SCALE GENOMIC DNA]</scope>
    <source>
        <strain evidence="3">CCUG 49018</strain>
    </source>
</reference>
<evidence type="ECO:0000259" key="1">
    <source>
        <dbReference type="Pfam" id="PF12697"/>
    </source>
</evidence>
<dbReference type="Proteomes" id="UP001597182">
    <property type="component" value="Unassembled WGS sequence"/>
</dbReference>
<keyword evidence="3" id="KW-1185">Reference proteome</keyword>
<dbReference type="Gene3D" id="3.40.50.1820">
    <property type="entry name" value="alpha/beta hydrolase"/>
    <property type="match status" value="1"/>
</dbReference>
<dbReference type="GO" id="GO:0016787">
    <property type="term" value="F:hydrolase activity"/>
    <property type="evidence" value="ECO:0007669"/>
    <property type="project" value="UniProtKB-KW"/>
</dbReference>
<sequence>MTTYVLVHGAWGGSYGFRHVRRLLAAQGHEVFTPSLTGIGERSHLTGPLVSLTTHVLDVVNTVRYEDLDDMVLLGFSYGGMVVTGALDAIGDRVRELVYLDAFVPADGQSVTSLSPAREVPQGLGAPWLIPPNERAYESPEIAAFSQPRRTPQPARTFTEPVRLGAPLEECGFGLTYIRATAEPSVAFEAAAARAKASPAWRYHEIDTGHMVPENRPEELTAILLGLA</sequence>
<dbReference type="InterPro" id="IPR029058">
    <property type="entry name" value="AB_hydrolase_fold"/>
</dbReference>
<dbReference type="PANTHER" id="PTHR37017:SF11">
    <property type="entry name" value="ESTERASE_LIPASE_THIOESTERASE DOMAIN-CONTAINING PROTEIN"/>
    <property type="match status" value="1"/>
</dbReference>
<proteinExistence type="predicted"/>
<dbReference type="PANTHER" id="PTHR37017">
    <property type="entry name" value="AB HYDROLASE-1 DOMAIN-CONTAINING PROTEIN-RELATED"/>
    <property type="match status" value="1"/>
</dbReference>
<organism evidence="2 3">
    <name type="scientific">Pseudonocardia benzenivorans</name>
    <dbReference type="NCBI Taxonomy" id="228005"/>
    <lineage>
        <taxon>Bacteria</taxon>
        <taxon>Bacillati</taxon>
        <taxon>Actinomycetota</taxon>
        <taxon>Actinomycetes</taxon>
        <taxon>Pseudonocardiales</taxon>
        <taxon>Pseudonocardiaceae</taxon>
        <taxon>Pseudonocardia</taxon>
    </lineage>
</organism>
<name>A0ABW3VGZ4_9PSEU</name>
<dbReference type="Pfam" id="PF12697">
    <property type="entry name" value="Abhydrolase_6"/>
    <property type="match status" value="1"/>
</dbReference>
<protein>
    <submittedName>
        <fullName evidence="2">Alpha/beta fold hydrolase</fullName>
    </submittedName>
</protein>
<evidence type="ECO:0000313" key="3">
    <source>
        <dbReference type="Proteomes" id="UP001597182"/>
    </source>
</evidence>
<keyword evidence="2" id="KW-0378">Hydrolase</keyword>
<dbReference type="EMBL" id="JBHTMB010000098">
    <property type="protein sequence ID" value="MFD1233995.1"/>
    <property type="molecule type" value="Genomic_DNA"/>
</dbReference>
<evidence type="ECO:0000313" key="2">
    <source>
        <dbReference type="EMBL" id="MFD1233995.1"/>
    </source>
</evidence>
<comment type="caution">
    <text evidence="2">The sequence shown here is derived from an EMBL/GenBank/DDBJ whole genome shotgun (WGS) entry which is preliminary data.</text>
</comment>
<accession>A0ABW3VGZ4</accession>
<dbReference type="RefSeq" id="WP_339122621.1">
    <property type="nucleotide sequence ID" value="NZ_BAABKS010000055.1"/>
</dbReference>
<gene>
    <name evidence="2" type="ORF">ACFQ34_11930</name>
</gene>
<dbReference type="SUPFAM" id="SSF53474">
    <property type="entry name" value="alpha/beta-Hydrolases"/>
    <property type="match status" value="1"/>
</dbReference>
<feature type="domain" description="AB hydrolase-1" evidence="1">
    <location>
        <begin position="5"/>
        <end position="221"/>
    </location>
</feature>
<dbReference type="InterPro" id="IPR052897">
    <property type="entry name" value="Sec-Metab_Biosynth_Hydrolase"/>
</dbReference>
<dbReference type="InterPro" id="IPR000073">
    <property type="entry name" value="AB_hydrolase_1"/>
</dbReference>